<dbReference type="Pfam" id="PF09740">
    <property type="entry name" value="DUF2043"/>
    <property type="match status" value="1"/>
</dbReference>
<protein>
    <recommendedName>
        <fullName evidence="2">UV-stimulated scaffold protein A C-terminal domain-containing protein</fullName>
    </recommendedName>
</protein>
<reference evidence="3 4" key="1">
    <citation type="submission" date="2024-08" db="EMBL/GenBank/DDBJ databases">
        <title>Gnathostoma spinigerum genome.</title>
        <authorList>
            <person name="Gonzalez-Bertolin B."/>
            <person name="Monzon S."/>
            <person name="Zaballos A."/>
            <person name="Jimenez P."/>
            <person name="Dekumyoy P."/>
            <person name="Varona S."/>
            <person name="Cuesta I."/>
            <person name="Sumanam S."/>
            <person name="Adisakwattana P."/>
            <person name="Gasser R.B."/>
            <person name="Hernandez-Gonzalez A."/>
            <person name="Young N.D."/>
            <person name="Perteguer M.J."/>
        </authorList>
    </citation>
    <scope>NUCLEOTIDE SEQUENCE [LARGE SCALE GENOMIC DNA]</scope>
    <source>
        <strain evidence="3">AL3</strain>
        <tissue evidence="3">Liver</tissue>
    </source>
</reference>
<gene>
    <name evidence="3" type="ORF">AB6A40_006637</name>
</gene>
<dbReference type="InterPro" id="IPR018610">
    <property type="entry name" value="UVSSA"/>
</dbReference>
<feature type="non-terminal residue" evidence="3">
    <location>
        <position position="1"/>
    </location>
</feature>
<evidence type="ECO:0000256" key="1">
    <source>
        <dbReference type="SAM" id="MobiDB-lite"/>
    </source>
</evidence>
<evidence type="ECO:0000313" key="4">
    <source>
        <dbReference type="Proteomes" id="UP001608902"/>
    </source>
</evidence>
<sequence>PTLPFGLDLKYWGDKDIAPAEIPRNNSDCHRFWRPSDDSDSVNRDQSAVYHERILQFVGKPLQTNRACRTPLKDGSLCPRKDLYRCPVHGPIIDRDEMGFPVKPLESQTRPRSKFTEQEEEEYIRDVEAATGAELHDKSKKGHRRWRTKKRSLTSAQQVRQRLTTRLFDRKTLKRVSETLDAIRKARASKNFGHQFNYM</sequence>
<accession>A0ABD6EIX4</accession>
<dbReference type="PANTHER" id="PTHR28670">
    <property type="entry name" value="UV-STIMULATED SCAFFOLD PROTEIN A"/>
    <property type="match status" value="1"/>
</dbReference>
<dbReference type="PANTHER" id="PTHR28670:SF1">
    <property type="entry name" value="UV-STIMULATED SCAFFOLD PROTEIN A"/>
    <property type="match status" value="1"/>
</dbReference>
<comment type="caution">
    <text evidence="3">The sequence shown here is derived from an EMBL/GenBank/DDBJ whole genome shotgun (WGS) entry which is preliminary data.</text>
</comment>
<dbReference type="InterPro" id="IPR049431">
    <property type="entry name" value="UVSSA_C"/>
</dbReference>
<dbReference type="AlphaFoldDB" id="A0ABD6EIX4"/>
<evidence type="ECO:0000313" key="3">
    <source>
        <dbReference type="EMBL" id="MFH4979928.1"/>
    </source>
</evidence>
<evidence type="ECO:0000259" key="2">
    <source>
        <dbReference type="Pfam" id="PF09740"/>
    </source>
</evidence>
<proteinExistence type="predicted"/>
<dbReference type="EMBL" id="JBGFUD010004834">
    <property type="protein sequence ID" value="MFH4979928.1"/>
    <property type="molecule type" value="Genomic_DNA"/>
</dbReference>
<name>A0ABD6EIX4_9BILA</name>
<keyword evidence="4" id="KW-1185">Reference proteome</keyword>
<feature type="region of interest" description="Disordered" evidence="1">
    <location>
        <begin position="134"/>
        <end position="158"/>
    </location>
</feature>
<feature type="compositionally biased region" description="Basic residues" evidence="1">
    <location>
        <begin position="138"/>
        <end position="152"/>
    </location>
</feature>
<dbReference type="Proteomes" id="UP001608902">
    <property type="component" value="Unassembled WGS sequence"/>
</dbReference>
<feature type="domain" description="UV-stimulated scaffold protein A C-terminal" evidence="2">
    <location>
        <begin position="1"/>
        <end position="103"/>
    </location>
</feature>
<organism evidence="3 4">
    <name type="scientific">Gnathostoma spinigerum</name>
    <dbReference type="NCBI Taxonomy" id="75299"/>
    <lineage>
        <taxon>Eukaryota</taxon>
        <taxon>Metazoa</taxon>
        <taxon>Ecdysozoa</taxon>
        <taxon>Nematoda</taxon>
        <taxon>Chromadorea</taxon>
        <taxon>Rhabditida</taxon>
        <taxon>Spirurina</taxon>
        <taxon>Gnathostomatomorpha</taxon>
        <taxon>Gnathostomatoidea</taxon>
        <taxon>Gnathostomatidae</taxon>
        <taxon>Gnathostoma</taxon>
    </lineage>
</organism>